<dbReference type="InterPro" id="IPR006311">
    <property type="entry name" value="TAT_signal"/>
</dbReference>
<name>A0A2P6MCP0_9GAMM</name>
<evidence type="ECO:0008006" key="4">
    <source>
        <dbReference type="Google" id="ProtNLM"/>
    </source>
</evidence>
<feature type="chain" id="PRO_5015192324" description="Tat pathway signal protein" evidence="1">
    <location>
        <begin position="26"/>
        <end position="202"/>
    </location>
</feature>
<evidence type="ECO:0000313" key="3">
    <source>
        <dbReference type="Proteomes" id="UP000241736"/>
    </source>
</evidence>
<protein>
    <recommendedName>
        <fullName evidence="4">Tat pathway signal protein</fullName>
    </recommendedName>
</protein>
<accession>A0A2P6MCP0</accession>
<dbReference type="PROSITE" id="PS51318">
    <property type="entry name" value="TAT"/>
    <property type="match status" value="1"/>
</dbReference>
<dbReference type="RefSeq" id="WP_106989151.1">
    <property type="nucleotide sequence ID" value="NZ_JAVEVW010000072.1"/>
</dbReference>
<dbReference type="AlphaFoldDB" id="A0A2P6MCP0"/>
<evidence type="ECO:0000256" key="1">
    <source>
        <dbReference type="SAM" id="SignalP"/>
    </source>
</evidence>
<gene>
    <name evidence="2" type="ORF">C6N40_01075</name>
</gene>
<reference evidence="2 3" key="1">
    <citation type="submission" date="2018-03" db="EMBL/GenBank/DDBJ databases">
        <title>Arenimonas caeni sp. nov., isolated from activated sludge.</title>
        <authorList>
            <person name="Liu H."/>
        </authorList>
    </citation>
    <scope>NUCLEOTIDE SEQUENCE [LARGE SCALE GENOMIC DNA]</scope>
    <source>
        <strain evidence="3">z29</strain>
    </source>
</reference>
<feature type="signal peptide" evidence="1">
    <location>
        <begin position="1"/>
        <end position="25"/>
    </location>
</feature>
<dbReference type="EMBL" id="PVLF01000001">
    <property type="protein sequence ID" value="PRH83764.1"/>
    <property type="molecule type" value="Genomic_DNA"/>
</dbReference>
<sequence length="202" mass="21424">MSIDRRRFLTAAGLAGLALAAPSLAATRDGRRVSSALSISFAAFPGVGRLGGPKLADAIWSNTKARGRVPDSIGVQLLAARLFAGKPVEGFASRVAKFASSDDGSVLAKLLRDEADYPNHFFQSDHYLPGDMYLPGSLSIPAPAMPAQRKQGYSAREALALLGKAEVRDVDPRHRGPQVRLAIACPDEAFALQGLVFELQPA</sequence>
<dbReference type="Proteomes" id="UP000241736">
    <property type="component" value="Unassembled WGS sequence"/>
</dbReference>
<keyword evidence="3" id="KW-1185">Reference proteome</keyword>
<comment type="caution">
    <text evidence="2">The sequence shown here is derived from an EMBL/GenBank/DDBJ whole genome shotgun (WGS) entry which is preliminary data.</text>
</comment>
<keyword evidence="1" id="KW-0732">Signal</keyword>
<organism evidence="2 3">
    <name type="scientific">Arenimonas caeni</name>
    <dbReference type="NCBI Taxonomy" id="2058085"/>
    <lineage>
        <taxon>Bacteria</taxon>
        <taxon>Pseudomonadati</taxon>
        <taxon>Pseudomonadota</taxon>
        <taxon>Gammaproteobacteria</taxon>
        <taxon>Lysobacterales</taxon>
        <taxon>Lysobacteraceae</taxon>
        <taxon>Arenimonas</taxon>
    </lineage>
</organism>
<proteinExistence type="predicted"/>
<evidence type="ECO:0000313" key="2">
    <source>
        <dbReference type="EMBL" id="PRH83764.1"/>
    </source>
</evidence>